<accession>H0UR63</accession>
<sequence length="34" mass="3971">MKFTVRNVAQTMEDLTVLFGEVWDTNHMEGLSDR</sequence>
<dbReference type="Proteomes" id="UP000005730">
    <property type="component" value="Chromosome"/>
</dbReference>
<evidence type="ECO:0000313" key="1">
    <source>
        <dbReference type="EMBL" id="EHM10900.1"/>
    </source>
</evidence>
<dbReference type="HOGENOM" id="CLU_3376568_0_0_0"/>
<protein>
    <submittedName>
        <fullName evidence="1">Uncharacterized protein</fullName>
    </submittedName>
</protein>
<evidence type="ECO:0000313" key="2">
    <source>
        <dbReference type="Proteomes" id="UP000005730"/>
    </source>
</evidence>
<organism evidence="1 2">
    <name type="scientific">Thermanaerovibrio velox DSM 12556</name>
    <dbReference type="NCBI Taxonomy" id="926567"/>
    <lineage>
        <taxon>Bacteria</taxon>
        <taxon>Thermotogati</taxon>
        <taxon>Synergistota</taxon>
        <taxon>Synergistia</taxon>
        <taxon>Synergistales</taxon>
        <taxon>Synergistaceae</taxon>
        <taxon>Thermanaerovibrio</taxon>
    </lineage>
</organism>
<reference evidence="1 2" key="1">
    <citation type="submission" date="2011-10" db="EMBL/GenBank/DDBJ databases">
        <title>The Noncontiguous Finished genome of Thermanaerovibrio velox DSM 12556.</title>
        <authorList>
            <consortium name="US DOE Joint Genome Institute (JGI-PGF)"/>
            <person name="Lucas S."/>
            <person name="Copeland A."/>
            <person name="Lapidus A."/>
            <person name="Glavina del Rio T."/>
            <person name="Dalin E."/>
            <person name="Tice H."/>
            <person name="Bruce D."/>
            <person name="Goodwin L."/>
            <person name="Pitluck S."/>
            <person name="Peters L."/>
            <person name="Mikhailova N."/>
            <person name="Teshima H."/>
            <person name="Kyrpides N."/>
            <person name="Mavromatis K."/>
            <person name="Ivanova N."/>
            <person name="Markowitz V."/>
            <person name="Cheng J.-F."/>
            <person name="Hugenholtz P."/>
            <person name="Woyke T."/>
            <person name="Wu D."/>
            <person name="Spring S."/>
            <person name="Brambilla E.-M."/>
            <person name="Klenk H.-P."/>
            <person name="Eisen J.A."/>
        </authorList>
    </citation>
    <scope>NUCLEOTIDE SEQUENCE [LARGE SCALE GENOMIC DNA]</scope>
    <source>
        <strain evidence="1 2">DSM 12556</strain>
    </source>
</reference>
<dbReference type="AlphaFoldDB" id="H0UR63"/>
<proteinExistence type="predicted"/>
<dbReference type="EMBL" id="CM001377">
    <property type="protein sequence ID" value="EHM10900.1"/>
    <property type="molecule type" value="Genomic_DNA"/>
</dbReference>
<keyword evidence="2" id="KW-1185">Reference proteome</keyword>
<gene>
    <name evidence="1" type="ORF">TheveDRAFT_1782</name>
</gene>
<name>H0UR63_9BACT</name>